<dbReference type="PANTHER" id="PTHR30344">
    <property type="entry name" value="6-PHOSPHOGLUCONOLACTONASE-RELATED"/>
    <property type="match status" value="1"/>
</dbReference>
<dbReference type="InterPro" id="IPR019405">
    <property type="entry name" value="Lactonase_7-beta_prop"/>
</dbReference>
<dbReference type="GO" id="GO:0017057">
    <property type="term" value="F:6-phosphogluconolactonase activity"/>
    <property type="evidence" value="ECO:0007669"/>
    <property type="project" value="TreeGrafter"/>
</dbReference>
<sequence length="381" mass="39376">MTIDRRRFLGAMGVGAGMLVTGEAAAAQLRAESRVYLGTYTTWPGGGTGIGLASYDQTTGQLRATGVFPGVANPSFVIESGRTLYAVNEQGSGSVTAIAVGAGGGLRIINAQSTGGADPCHLALDPSGRYLLSANYSSGSVSVHPVKADGGLGARTDLVTHQGSGPDRERQEGPHAHQVLPDLAGKHLLAVDLGTDSVYSYRLDTTTGKLALVGTAKVKPGAGPRHLAFHPTGKFAYIANELDSTIVAASYDADRGVLTPGQALRTVPVGAPATPRNYPAEVVVSADGRFVYLSNRGHDSVALFAVEQGGARLRFVEAVPTGGKFPRHVTFDPSGRFLFAANQNSNTVTSFRVDLATGRLTASGVPLSSPIPVCVVPTRLG</sequence>
<comment type="caution">
    <text evidence="2">The sequence shown here is derived from an EMBL/GenBank/DDBJ whole genome shotgun (WGS) entry which is preliminary data.</text>
</comment>
<dbReference type="SUPFAM" id="SSF51004">
    <property type="entry name" value="C-terminal (heme d1) domain of cytochrome cd1-nitrite reductase"/>
    <property type="match status" value="1"/>
</dbReference>
<dbReference type="PANTHER" id="PTHR30344:SF1">
    <property type="entry name" value="6-PHOSPHOGLUCONOLACTONASE"/>
    <property type="match status" value="1"/>
</dbReference>
<dbReference type="Proteomes" id="UP001141259">
    <property type="component" value="Unassembled WGS sequence"/>
</dbReference>
<dbReference type="EMBL" id="JANYMP010000026">
    <property type="protein sequence ID" value="MCS7482800.1"/>
    <property type="molecule type" value="Genomic_DNA"/>
</dbReference>
<evidence type="ECO:0000256" key="1">
    <source>
        <dbReference type="ARBA" id="ARBA00005564"/>
    </source>
</evidence>
<dbReference type="Pfam" id="PF10282">
    <property type="entry name" value="Lactonase"/>
    <property type="match status" value="1"/>
</dbReference>
<keyword evidence="3" id="KW-1185">Reference proteome</keyword>
<gene>
    <name evidence="2" type="ORF">NZH93_38640</name>
</gene>
<dbReference type="PROSITE" id="PS51318">
    <property type="entry name" value="TAT"/>
    <property type="match status" value="1"/>
</dbReference>
<dbReference type="AlphaFoldDB" id="A0A9X2VTV9"/>
<name>A0A9X2VTV9_9PSEU</name>
<dbReference type="InterPro" id="IPR015943">
    <property type="entry name" value="WD40/YVTN_repeat-like_dom_sf"/>
</dbReference>
<accession>A0A9X2VTV9</accession>
<protein>
    <submittedName>
        <fullName evidence="2">Lactonase family protein</fullName>
    </submittedName>
</protein>
<dbReference type="GO" id="GO:0005829">
    <property type="term" value="C:cytosol"/>
    <property type="evidence" value="ECO:0007669"/>
    <property type="project" value="TreeGrafter"/>
</dbReference>
<reference evidence="2" key="1">
    <citation type="submission" date="2022-08" db="EMBL/GenBank/DDBJ databases">
        <authorList>
            <person name="Tistechok S."/>
            <person name="Samborskyy M."/>
            <person name="Roman I."/>
        </authorList>
    </citation>
    <scope>NUCLEOTIDE SEQUENCE</scope>
    <source>
        <strain evidence="2">DSM 103496</strain>
    </source>
</reference>
<dbReference type="Gene3D" id="2.130.10.10">
    <property type="entry name" value="YVTN repeat-like/Quinoprotein amine dehydrogenase"/>
    <property type="match status" value="1"/>
</dbReference>
<evidence type="ECO:0000313" key="3">
    <source>
        <dbReference type="Proteomes" id="UP001141259"/>
    </source>
</evidence>
<evidence type="ECO:0000313" key="2">
    <source>
        <dbReference type="EMBL" id="MCS7482800.1"/>
    </source>
</evidence>
<dbReference type="RefSeq" id="WP_259628264.1">
    <property type="nucleotide sequence ID" value="NZ_JANYMP010000026.1"/>
</dbReference>
<dbReference type="InterPro" id="IPR006311">
    <property type="entry name" value="TAT_signal"/>
</dbReference>
<dbReference type="InterPro" id="IPR011048">
    <property type="entry name" value="Haem_d1_sf"/>
</dbReference>
<organism evidence="2 3">
    <name type="scientific">Umezawaea endophytica</name>
    <dbReference type="NCBI Taxonomy" id="1654476"/>
    <lineage>
        <taxon>Bacteria</taxon>
        <taxon>Bacillati</taxon>
        <taxon>Actinomycetota</taxon>
        <taxon>Actinomycetes</taxon>
        <taxon>Pseudonocardiales</taxon>
        <taxon>Pseudonocardiaceae</taxon>
        <taxon>Umezawaea</taxon>
    </lineage>
</organism>
<dbReference type="InterPro" id="IPR050282">
    <property type="entry name" value="Cycloisomerase_2"/>
</dbReference>
<proteinExistence type="inferred from homology"/>
<comment type="similarity">
    <text evidence="1">Belongs to the cycloisomerase 2 family.</text>
</comment>